<evidence type="ECO:0000256" key="1">
    <source>
        <dbReference type="ARBA" id="ARBA00005310"/>
    </source>
</evidence>
<sequence length="318" mass="36215">TQSFSDHFFTFLNALPKMTSGLRTLLFLLCSFWIVNVSLENDDGYNAAVTLLGGKFRMGSSSADTKRGELPTKTVGVKPFVIDKYPVTNENFRKFVRAKKFKTEAERFGWSFVFRTFVPEEVRSKITQSVPGAPWWLPVQQAYWRQPGGPGTSVKEKMSYPAVHISYNDAKAYCEWMGKRLPTEAEWEFAVRGGLKEREYPWGAEFQKKRMNIWQGKFPDDNTNEDGFDWVAPVDAFPAQNKYGMYDMLGNAWEWVSDEFKDQGKEAKFVLRGGSYIDSADGKHNHKVTVNTRMGNTADAGSDNITFRCARSASKDEL</sequence>
<gene>
    <name evidence="3" type="ORF">PLOB_00028918</name>
</gene>
<dbReference type="Gene3D" id="3.90.1580.10">
    <property type="entry name" value="paralog of FGE (formylglycine-generating enzyme)"/>
    <property type="match status" value="1"/>
</dbReference>
<evidence type="ECO:0000259" key="2">
    <source>
        <dbReference type="Pfam" id="PF03781"/>
    </source>
</evidence>
<dbReference type="InterPro" id="IPR016187">
    <property type="entry name" value="CTDL_fold"/>
</dbReference>
<feature type="domain" description="Sulfatase-modifying factor enzyme-like" evidence="2">
    <location>
        <begin position="47"/>
        <end position="311"/>
    </location>
</feature>
<dbReference type="EMBL" id="CALNXK010000036">
    <property type="protein sequence ID" value="CAH3121455.1"/>
    <property type="molecule type" value="Genomic_DNA"/>
</dbReference>
<dbReference type="Pfam" id="PF03781">
    <property type="entry name" value="FGE-sulfatase"/>
    <property type="match status" value="1"/>
</dbReference>
<dbReference type="PANTHER" id="PTHR23150:SF33">
    <property type="entry name" value="INACTIVE C-ALPHA-FORMYLGLYCINE-GENERATING ENZYME 2"/>
    <property type="match status" value="1"/>
</dbReference>
<protein>
    <recommendedName>
        <fullName evidence="2">Sulfatase-modifying factor enzyme-like domain-containing protein</fullName>
    </recommendedName>
</protein>
<comment type="caution">
    <text evidence="3">The sequence shown here is derived from an EMBL/GenBank/DDBJ whole genome shotgun (WGS) entry which is preliminary data.</text>
</comment>
<feature type="non-terminal residue" evidence="3">
    <location>
        <position position="1"/>
    </location>
</feature>
<comment type="similarity">
    <text evidence="1">Belongs to the sulfatase-modifying factor family.</text>
</comment>
<proteinExistence type="inferred from homology"/>
<evidence type="ECO:0000313" key="4">
    <source>
        <dbReference type="Proteomes" id="UP001159405"/>
    </source>
</evidence>
<dbReference type="PANTHER" id="PTHR23150">
    <property type="entry name" value="SULFATASE MODIFYING FACTOR 1, 2"/>
    <property type="match status" value="1"/>
</dbReference>
<accession>A0ABN8NT68</accession>
<dbReference type="InterPro" id="IPR051043">
    <property type="entry name" value="Sulfatase_Mod_Factor_Kinase"/>
</dbReference>
<dbReference type="SUPFAM" id="SSF56436">
    <property type="entry name" value="C-type lectin-like"/>
    <property type="match status" value="1"/>
</dbReference>
<dbReference type="Proteomes" id="UP001159405">
    <property type="component" value="Unassembled WGS sequence"/>
</dbReference>
<keyword evidence="4" id="KW-1185">Reference proteome</keyword>
<dbReference type="InterPro" id="IPR005532">
    <property type="entry name" value="SUMF_dom"/>
</dbReference>
<evidence type="ECO:0000313" key="3">
    <source>
        <dbReference type="EMBL" id="CAH3121455.1"/>
    </source>
</evidence>
<name>A0ABN8NT68_9CNID</name>
<organism evidence="3 4">
    <name type="scientific">Porites lobata</name>
    <dbReference type="NCBI Taxonomy" id="104759"/>
    <lineage>
        <taxon>Eukaryota</taxon>
        <taxon>Metazoa</taxon>
        <taxon>Cnidaria</taxon>
        <taxon>Anthozoa</taxon>
        <taxon>Hexacorallia</taxon>
        <taxon>Scleractinia</taxon>
        <taxon>Fungiina</taxon>
        <taxon>Poritidae</taxon>
        <taxon>Porites</taxon>
    </lineage>
</organism>
<reference evidence="3 4" key="1">
    <citation type="submission" date="2022-05" db="EMBL/GenBank/DDBJ databases">
        <authorList>
            <consortium name="Genoscope - CEA"/>
            <person name="William W."/>
        </authorList>
    </citation>
    <scope>NUCLEOTIDE SEQUENCE [LARGE SCALE GENOMIC DNA]</scope>
</reference>
<dbReference type="InterPro" id="IPR042095">
    <property type="entry name" value="SUMF_sf"/>
</dbReference>